<dbReference type="Pfam" id="PF00005">
    <property type="entry name" value="ABC_tran"/>
    <property type="match status" value="1"/>
</dbReference>
<dbReference type="Proteomes" id="UP001198151">
    <property type="component" value="Unassembled WGS sequence"/>
</dbReference>
<sequence length="259" mass="28861">MPLEVKDLTISLASGELVAENISFQIEKGEMLSIVGSSGAGKTTICKAIMGLLGSAYQATGQIVFQGMNLLDLTKKERKQVYGKEICFIMQNPMTAFNPSIRVGKQLEKTYRLHHDCFSKMEMHTLFDKILRRLGLEDTDRILKSYPFALSGGMLQRLMITAALINEPQILIADEATTAIDACNRIELMKELKQLCTEGMSVLFVTHDLRAAAFSDHLLIMNHGKVIEAGITQEIIKAPKEEYTAYLLGACRLERREGD</sequence>
<keyword evidence="7" id="KW-0472">Membrane</keyword>
<evidence type="ECO:0000259" key="8">
    <source>
        <dbReference type="PROSITE" id="PS50893"/>
    </source>
</evidence>
<keyword evidence="4" id="KW-1003">Cell membrane</keyword>
<dbReference type="CDD" id="cd03257">
    <property type="entry name" value="ABC_NikE_OppD_transporters"/>
    <property type="match status" value="1"/>
</dbReference>
<comment type="subcellular location">
    <subcellularLocation>
        <location evidence="1">Cell membrane</location>
        <topology evidence="1">Peripheral membrane protein</topology>
    </subcellularLocation>
</comment>
<gene>
    <name evidence="9" type="ORF">LKD70_12170</name>
</gene>
<keyword evidence="3" id="KW-0813">Transport</keyword>
<evidence type="ECO:0000256" key="2">
    <source>
        <dbReference type="ARBA" id="ARBA00005417"/>
    </source>
</evidence>
<dbReference type="InterPro" id="IPR003593">
    <property type="entry name" value="AAA+_ATPase"/>
</dbReference>
<evidence type="ECO:0000256" key="1">
    <source>
        <dbReference type="ARBA" id="ARBA00004202"/>
    </source>
</evidence>
<evidence type="ECO:0000256" key="3">
    <source>
        <dbReference type="ARBA" id="ARBA00022448"/>
    </source>
</evidence>
<dbReference type="EMBL" id="JAJEQX010000022">
    <property type="protein sequence ID" value="MCC2255163.1"/>
    <property type="molecule type" value="Genomic_DNA"/>
</dbReference>
<dbReference type="InterPro" id="IPR050388">
    <property type="entry name" value="ABC_Ni/Peptide_Import"/>
</dbReference>
<dbReference type="InterPro" id="IPR027417">
    <property type="entry name" value="P-loop_NTPase"/>
</dbReference>
<dbReference type="PANTHER" id="PTHR43297">
    <property type="entry name" value="OLIGOPEPTIDE TRANSPORT ATP-BINDING PROTEIN APPD"/>
    <property type="match status" value="1"/>
</dbReference>
<dbReference type="Gene3D" id="3.40.50.300">
    <property type="entry name" value="P-loop containing nucleotide triphosphate hydrolases"/>
    <property type="match status" value="1"/>
</dbReference>
<dbReference type="PANTHER" id="PTHR43297:SF2">
    <property type="entry name" value="DIPEPTIDE TRANSPORT ATP-BINDING PROTEIN DPPD"/>
    <property type="match status" value="1"/>
</dbReference>
<keyword evidence="5" id="KW-0547">Nucleotide-binding</keyword>
<keyword evidence="10" id="KW-1185">Reference proteome</keyword>
<evidence type="ECO:0000313" key="10">
    <source>
        <dbReference type="Proteomes" id="UP001198151"/>
    </source>
</evidence>
<dbReference type="PROSITE" id="PS50893">
    <property type="entry name" value="ABC_TRANSPORTER_2"/>
    <property type="match status" value="1"/>
</dbReference>
<comment type="caution">
    <text evidence="9">The sequence shown here is derived from an EMBL/GenBank/DDBJ whole genome shotgun (WGS) entry which is preliminary data.</text>
</comment>
<evidence type="ECO:0000256" key="5">
    <source>
        <dbReference type="ARBA" id="ARBA00022741"/>
    </source>
</evidence>
<evidence type="ECO:0000256" key="6">
    <source>
        <dbReference type="ARBA" id="ARBA00022840"/>
    </source>
</evidence>
<name>A0ABS8G0R3_9FIRM</name>
<proteinExistence type="inferred from homology"/>
<dbReference type="SMART" id="SM00382">
    <property type="entry name" value="AAA"/>
    <property type="match status" value="1"/>
</dbReference>
<keyword evidence="6 9" id="KW-0067">ATP-binding</keyword>
<protein>
    <submittedName>
        <fullName evidence="9">ABC transporter ATP-binding protein</fullName>
    </submittedName>
</protein>
<evidence type="ECO:0000313" key="9">
    <source>
        <dbReference type="EMBL" id="MCC2255163.1"/>
    </source>
</evidence>
<organism evidence="9 10">
    <name type="scientific">Ruminococcus turbiniformis</name>
    <dbReference type="NCBI Taxonomy" id="2881258"/>
    <lineage>
        <taxon>Bacteria</taxon>
        <taxon>Bacillati</taxon>
        <taxon>Bacillota</taxon>
        <taxon>Clostridia</taxon>
        <taxon>Eubacteriales</taxon>
        <taxon>Oscillospiraceae</taxon>
        <taxon>Ruminococcus</taxon>
    </lineage>
</organism>
<reference evidence="9 10" key="1">
    <citation type="submission" date="2021-10" db="EMBL/GenBank/DDBJ databases">
        <title>Anaerobic single-cell dispensing facilitates the cultivation of human gut bacteria.</title>
        <authorList>
            <person name="Afrizal A."/>
        </authorList>
    </citation>
    <scope>NUCLEOTIDE SEQUENCE [LARGE SCALE GENOMIC DNA]</scope>
    <source>
        <strain evidence="9 10">CLA-AA-H200</strain>
    </source>
</reference>
<accession>A0ABS8G0R3</accession>
<dbReference type="RefSeq" id="WP_227708251.1">
    <property type="nucleotide sequence ID" value="NZ_JAJEQX010000022.1"/>
</dbReference>
<feature type="domain" description="ABC transporter" evidence="8">
    <location>
        <begin position="3"/>
        <end position="248"/>
    </location>
</feature>
<dbReference type="SUPFAM" id="SSF52540">
    <property type="entry name" value="P-loop containing nucleoside triphosphate hydrolases"/>
    <property type="match status" value="1"/>
</dbReference>
<dbReference type="GO" id="GO:0005524">
    <property type="term" value="F:ATP binding"/>
    <property type="evidence" value="ECO:0007669"/>
    <property type="project" value="UniProtKB-KW"/>
</dbReference>
<evidence type="ECO:0000256" key="7">
    <source>
        <dbReference type="ARBA" id="ARBA00023136"/>
    </source>
</evidence>
<evidence type="ECO:0000256" key="4">
    <source>
        <dbReference type="ARBA" id="ARBA00022475"/>
    </source>
</evidence>
<dbReference type="InterPro" id="IPR003439">
    <property type="entry name" value="ABC_transporter-like_ATP-bd"/>
</dbReference>
<comment type="similarity">
    <text evidence="2">Belongs to the ABC transporter superfamily.</text>
</comment>